<dbReference type="Gene3D" id="3.40.50.150">
    <property type="entry name" value="Vaccinia Virus protein VP39"/>
    <property type="match status" value="1"/>
</dbReference>
<dbReference type="EMBL" id="JAFLRJ010000099">
    <property type="protein sequence ID" value="MBO0512410.1"/>
    <property type="molecule type" value="Genomic_DNA"/>
</dbReference>
<dbReference type="Pfam" id="PF13489">
    <property type="entry name" value="Methyltransf_23"/>
    <property type="match status" value="1"/>
</dbReference>
<dbReference type="SMART" id="SM00470">
    <property type="entry name" value="ParB"/>
    <property type="match status" value="1"/>
</dbReference>
<feature type="compositionally biased region" description="Polar residues" evidence="1">
    <location>
        <begin position="33"/>
        <end position="73"/>
    </location>
</feature>
<dbReference type="AlphaFoldDB" id="A0A939F512"/>
<dbReference type="SUPFAM" id="SSF53335">
    <property type="entry name" value="S-adenosyl-L-methionine-dependent methyltransferases"/>
    <property type="match status" value="1"/>
</dbReference>
<dbReference type="InterPro" id="IPR003115">
    <property type="entry name" value="ParB_N"/>
</dbReference>
<feature type="compositionally biased region" description="Low complexity" evidence="1">
    <location>
        <begin position="74"/>
        <end position="89"/>
    </location>
</feature>
<feature type="compositionally biased region" description="Low complexity" evidence="1">
    <location>
        <begin position="1"/>
        <end position="19"/>
    </location>
</feature>
<dbReference type="Gene3D" id="3.90.1530.10">
    <property type="entry name" value="Conserved hypothetical protein from pyrococcus furiosus pfu- 392566-001, ParB domain"/>
    <property type="match status" value="1"/>
</dbReference>
<organism evidence="3 4">
    <name type="scientific">Streptomyces beijiangensis</name>
    <dbReference type="NCBI Taxonomy" id="163361"/>
    <lineage>
        <taxon>Bacteria</taxon>
        <taxon>Bacillati</taxon>
        <taxon>Actinomycetota</taxon>
        <taxon>Actinomycetes</taxon>
        <taxon>Kitasatosporales</taxon>
        <taxon>Streptomycetaceae</taxon>
        <taxon>Streptomyces</taxon>
    </lineage>
</organism>
<evidence type="ECO:0000256" key="1">
    <source>
        <dbReference type="SAM" id="MobiDB-lite"/>
    </source>
</evidence>
<comment type="caution">
    <text evidence="3">The sequence shown here is derived from an EMBL/GenBank/DDBJ whole genome shotgun (WGS) entry which is preliminary data.</text>
</comment>
<feature type="region of interest" description="Disordered" evidence="1">
    <location>
        <begin position="1"/>
        <end position="101"/>
    </location>
</feature>
<reference evidence="3" key="1">
    <citation type="submission" date="2021-03" db="EMBL/GenBank/DDBJ databases">
        <title>Streptomyces poriferae sp. nov., a novel marine sponge-derived Actinobacteria species with anti-MRSA activity.</title>
        <authorList>
            <person name="Sandoval-Powers M."/>
            <person name="Kralova S."/>
            <person name="Nguyen G.-S."/>
            <person name="Fawwal D."/>
            <person name="Degnes K."/>
            <person name="Klinkenberg G."/>
            <person name="Sletta H."/>
            <person name="Wentzel A."/>
            <person name="Liles M.R."/>
        </authorList>
    </citation>
    <scope>NUCLEOTIDE SEQUENCE</scope>
    <source>
        <strain evidence="3">DSM 41794</strain>
    </source>
</reference>
<dbReference type="InterPro" id="IPR029063">
    <property type="entry name" value="SAM-dependent_MTases_sf"/>
</dbReference>
<proteinExistence type="predicted"/>
<dbReference type="SUPFAM" id="SSF110849">
    <property type="entry name" value="ParB/Sulfiredoxin"/>
    <property type="match status" value="1"/>
</dbReference>
<dbReference type="Proteomes" id="UP000664167">
    <property type="component" value="Unassembled WGS sequence"/>
</dbReference>
<gene>
    <name evidence="3" type="ORF">J0695_11410</name>
</gene>
<evidence type="ECO:0000313" key="4">
    <source>
        <dbReference type="Proteomes" id="UP000664167"/>
    </source>
</evidence>
<accession>A0A939F512</accession>
<evidence type="ECO:0000313" key="3">
    <source>
        <dbReference type="EMBL" id="MBO0512410.1"/>
    </source>
</evidence>
<feature type="domain" description="ParB-like N-terminal" evidence="2">
    <location>
        <begin position="100"/>
        <end position="187"/>
    </location>
</feature>
<name>A0A939F512_9ACTN</name>
<keyword evidence="4" id="KW-1185">Reference proteome</keyword>
<evidence type="ECO:0000259" key="2">
    <source>
        <dbReference type="SMART" id="SM00470"/>
    </source>
</evidence>
<dbReference type="Pfam" id="PF02195">
    <property type="entry name" value="ParB_N"/>
    <property type="match status" value="1"/>
</dbReference>
<dbReference type="InterPro" id="IPR036086">
    <property type="entry name" value="ParB/Sulfiredoxin_sf"/>
</dbReference>
<sequence>MAPATTRTPWTPSSTAWTSQASCLPRPPKRQATRSPTNTSRGATSNGGPSASKSAARKSTGSTPCTPRSTNSEAPTPGSATTSSTPTRAARSRKLPEFTADYPLAQLKPAPYNPRRLDADAFERLKRSLDLFGCVKPVIVNGNGVLVAGHQRTKSLKALGHTTAPAILLGSQVTTQDEVQFNLLHNSVETDGSSVTVTPASEDTHGWEWVTADNITVRKRDSAAVRSEIARLITRYGPWGTIVADHNGRVILNNDYAVAAVDLRKDVLCYRVSVQEADELLVWLEGEYGVYDYTALGIKPYNQHWCQMHRLGGDDGDSAQSAVYKNHVLPHAKRSQRIVDFGAGEAAYIQMLKGQGFDAHWYEPHVKAKGTQNALDVAATVAHIRDLQKDVRANGQYDIVVLDSVINSITSLEFEEHVLITCNTLCADDGVFYTGTRHEKSITKRNSGKKYRNNRYRRALEFVDENGFSATFRSGVWTMQRFHTPESLTALLRRYFGVVKLGVDTGGSLTVECRQPLPVDPERRRAALEAEFNMEYPGNYRHNRHKPLVEGLLRACADRDGS</sequence>
<protein>
    <submittedName>
        <fullName evidence="3">ParB N-terminal domain-containing protein</fullName>
    </submittedName>
</protein>